<dbReference type="EMBL" id="JAXCGZ010019407">
    <property type="protein sequence ID" value="KAK7066134.1"/>
    <property type="molecule type" value="Genomic_DNA"/>
</dbReference>
<keyword evidence="8" id="KW-1185">Reference proteome</keyword>
<comment type="caution">
    <text evidence="7">The sequence shown here is derived from an EMBL/GenBank/DDBJ whole genome shotgun (WGS) entry which is preliminary data.</text>
</comment>
<dbReference type="Proteomes" id="UP001381693">
    <property type="component" value="Unassembled WGS sequence"/>
</dbReference>
<sequence>MVALSPEEKCLLTKIVGNDDLPTSEVVELLASHSTLAKKLTCSHIANKCSSNTDLALLTANLLLKDAGDANPSVRSSSISALAALPGIEDSTVRAIMAALSDQAAQVRRAAAVACFRLFDHAPQTVLEGGLVDALYDSLRDSDPVVISNAAISLEMILKNEGGMIINKNIAHYLLGRLLQFSDCNAVYILSLLRRYFPKNDEELFLLLDALDELLLSKAPGVLMASVKLFLHWTKDHPHLKNDMLEVIQPPLCKILSRNIPETTYLILDFLKTLDNIRDVFSPHYKYFLVRAKDPGYLKSQKLSVLPLVGTESNVCSLIEEVRPFCSDYQSFKEAVHCLCSLASVSPLAYKSCLSTFTFLLDSPTVRVVEATLECLLNVLSVEFPESKDEEQNCDVDKASLVPTSQDVTEGDDVEKEKIDLLHDSSIENEKVTEACLELPSELVSSLTRALSRCSVQETAPSLVLHVLGALAVNLQSSPEILDSFHSSFSSLSEATCADIVTAASRVFLARPAQSQLLLASVLNKAFKAGGVPAARAALVYAALLEGPKNAASLLEVDVRLRTSENGQL</sequence>
<dbReference type="InterPro" id="IPR002553">
    <property type="entry name" value="Clathrin/coatomer_adapt-like_N"/>
</dbReference>
<accession>A0AAN8WRJ4</accession>
<dbReference type="Gene3D" id="1.25.10.10">
    <property type="entry name" value="Leucine-rich Repeat Variant"/>
    <property type="match status" value="1"/>
</dbReference>
<evidence type="ECO:0000256" key="4">
    <source>
        <dbReference type="ARBA" id="ARBA00022927"/>
    </source>
</evidence>
<evidence type="ECO:0000313" key="8">
    <source>
        <dbReference type="Proteomes" id="UP001381693"/>
    </source>
</evidence>
<dbReference type="GO" id="GO:0016192">
    <property type="term" value="P:vesicle-mediated transport"/>
    <property type="evidence" value="ECO:0007669"/>
    <property type="project" value="InterPro"/>
</dbReference>
<evidence type="ECO:0000256" key="2">
    <source>
        <dbReference type="ARBA" id="ARBA00006613"/>
    </source>
</evidence>
<dbReference type="SUPFAM" id="SSF48371">
    <property type="entry name" value="ARM repeat"/>
    <property type="match status" value="1"/>
</dbReference>
<keyword evidence="3" id="KW-0813">Transport</keyword>
<evidence type="ECO:0000259" key="6">
    <source>
        <dbReference type="Pfam" id="PF01602"/>
    </source>
</evidence>
<dbReference type="InterPro" id="IPR011989">
    <property type="entry name" value="ARM-like"/>
</dbReference>
<dbReference type="GO" id="GO:0030117">
    <property type="term" value="C:membrane coat"/>
    <property type="evidence" value="ECO:0007669"/>
    <property type="project" value="InterPro"/>
</dbReference>
<dbReference type="PANTHER" id="PTHR11134">
    <property type="entry name" value="ADAPTOR COMPLEX SUBUNIT BETA FAMILY MEMBER"/>
    <property type="match status" value="1"/>
</dbReference>
<gene>
    <name evidence="7" type="ORF">SK128_019563</name>
</gene>
<feature type="domain" description="Clathrin/coatomer adaptor adaptin-like N-terminal" evidence="6">
    <location>
        <begin position="24"/>
        <end position="381"/>
    </location>
</feature>
<dbReference type="AlphaFoldDB" id="A0AAN8WRJ4"/>
<dbReference type="GO" id="GO:0012505">
    <property type="term" value="C:endomembrane system"/>
    <property type="evidence" value="ECO:0007669"/>
    <property type="project" value="UniProtKB-SubCell"/>
</dbReference>
<dbReference type="InterPro" id="IPR026739">
    <property type="entry name" value="AP_beta"/>
</dbReference>
<dbReference type="Pfam" id="PF01602">
    <property type="entry name" value="Adaptin_N"/>
    <property type="match status" value="1"/>
</dbReference>
<evidence type="ECO:0000256" key="5">
    <source>
        <dbReference type="ARBA" id="ARBA00023136"/>
    </source>
</evidence>
<evidence type="ECO:0000313" key="7">
    <source>
        <dbReference type="EMBL" id="KAK7066134.1"/>
    </source>
</evidence>
<evidence type="ECO:0000256" key="3">
    <source>
        <dbReference type="ARBA" id="ARBA00022448"/>
    </source>
</evidence>
<comment type="subcellular location">
    <subcellularLocation>
        <location evidence="1">Endomembrane system</location>
    </subcellularLocation>
</comment>
<reference evidence="7 8" key="1">
    <citation type="submission" date="2023-11" db="EMBL/GenBank/DDBJ databases">
        <title>Halocaridina rubra genome assembly.</title>
        <authorList>
            <person name="Smith C."/>
        </authorList>
    </citation>
    <scope>NUCLEOTIDE SEQUENCE [LARGE SCALE GENOMIC DNA]</scope>
    <source>
        <strain evidence="7">EP-1</strain>
        <tissue evidence="7">Whole</tissue>
    </source>
</reference>
<dbReference type="GO" id="GO:0006886">
    <property type="term" value="P:intracellular protein transport"/>
    <property type="evidence" value="ECO:0007669"/>
    <property type="project" value="InterPro"/>
</dbReference>
<keyword evidence="5" id="KW-0472">Membrane</keyword>
<proteinExistence type="inferred from homology"/>
<organism evidence="7 8">
    <name type="scientific">Halocaridina rubra</name>
    <name type="common">Hawaiian red shrimp</name>
    <dbReference type="NCBI Taxonomy" id="373956"/>
    <lineage>
        <taxon>Eukaryota</taxon>
        <taxon>Metazoa</taxon>
        <taxon>Ecdysozoa</taxon>
        <taxon>Arthropoda</taxon>
        <taxon>Crustacea</taxon>
        <taxon>Multicrustacea</taxon>
        <taxon>Malacostraca</taxon>
        <taxon>Eumalacostraca</taxon>
        <taxon>Eucarida</taxon>
        <taxon>Decapoda</taxon>
        <taxon>Pleocyemata</taxon>
        <taxon>Caridea</taxon>
        <taxon>Atyoidea</taxon>
        <taxon>Atyidae</taxon>
        <taxon>Halocaridina</taxon>
    </lineage>
</organism>
<evidence type="ECO:0000256" key="1">
    <source>
        <dbReference type="ARBA" id="ARBA00004308"/>
    </source>
</evidence>
<protein>
    <recommendedName>
        <fullName evidence="6">Clathrin/coatomer adaptor adaptin-like N-terminal domain-containing protein</fullName>
    </recommendedName>
</protein>
<name>A0AAN8WRJ4_HALRR</name>
<comment type="similarity">
    <text evidence="2">Belongs to the adaptor complexes large subunit family.</text>
</comment>
<dbReference type="InterPro" id="IPR016024">
    <property type="entry name" value="ARM-type_fold"/>
</dbReference>
<keyword evidence="4" id="KW-0653">Protein transport</keyword>